<proteinExistence type="predicted"/>
<dbReference type="RefSeq" id="WP_345247973.1">
    <property type="nucleotide sequence ID" value="NZ_BAABHD010000081.1"/>
</dbReference>
<keyword evidence="3" id="KW-0998">Cell outer membrane</keyword>
<dbReference type="Pfam" id="PF13488">
    <property type="entry name" value="Gly-zipper_Omp"/>
    <property type="match status" value="1"/>
</dbReference>
<accession>A0ABP8NIQ1</accession>
<protein>
    <submittedName>
        <fullName evidence="6">OmpA family protein</fullName>
    </submittedName>
</protein>
<dbReference type="InterPro" id="IPR039567">
    <property type="entry name" value="Gly-zipper"/>
</dbReference>
<evidence type="ECO:0000256" key="1">
    <source>
        <dbReference type="ARBA" id="ARBA00004442"/>
    </source>
</evidence>
<dbReference type="CDD" id="cd07185">
    <property type="entry name" value="OmpA_C-like"/>
    <property type="match status" value="1"/>
</dbReference>
<dbReference type="PANTHER" id="PTHR30329:SF21">
    <property type="entry name" value="LIPOPROTEIN YIAD-RELATED"/>
    <property type="match status" value="1"/>
</dbReference>
<organism evidence="6 7">
    <name type="scientific">Nibrella saemangeumensis</name>
    <dbReference type="NCBI Taxonomy" id="1084526"/>
    <lineage>
        <taxon>Bacteria</taxon>
        <taxon>Pseudomonadati</taxon>
        <taxon>Bacteroidota</taxon>
        <taxon>Cytophagia</taxon>
        <taxon>Cytophagales</taxon>
        <taxon>Spirosomataceae</taxon>
        <taxon>Nibrella</taxon>
    </lineage>
</organism>
<dbReference type="InterPro" id="IPR006665">
    <property type="entry name" value="OmpA-like"/>
</dbReference>
<evidence type="ECO:0000259" key="5">
    <source>
        <dbReference type="PROSITE" id="PS51123"/>
    </source>
</evidence>
<name>A0ABP8NIQ1_9BACT</name>
<evidence type="ECO:0000256" key="2">
    <source>
        <dbReference type="ARBA" id="ARBA00023136"/>
    </source>
</evidence>
<sequence length="239" mass="25527">MKSKQTYSGTKAIAIVLTASLLSGQVLTGCKSIKNNTNKTQRGAVIGAGAGAVAGGLIGKRKGSTAIGAILGATIGGAAGALIGRYMDKQAEELRRELPDARVERVGEGIKITFGSDILFDVDKYDLKSATKRELDDFAKTLQKYEDTQIVIEGHADATGPDDYNLRLSKQRSNAVARYLQSRGVLGARIDEKGYGEAQPLADNDTEAGRQQNRRVEVAIFANDELKRAAKRGDLGKVE</sequence>
<gene>
    <name evidence="6" type="ORF">GCM10023189_48670</name>
</gene>
<comment type="subcellular location">
    <subcellularLocation>
        <location evidence="1">Cell outer membrane</location>
    </subcellularLocation>
</comment>
<evidence type="ECO:0000256" key="4">
    <source>
        <dbReference type="PROSITE-ProRule" id="PRU00473"/>
    </source>
</evidence>
<dbReference type="InterPro" id="IPR050330">
    <property type="entry name" value="Bact_OuterMem_StrucFunc"/>
</dbReference>
<keyword evidence="2 4" id="KW-0472">Membrane</keyword>
<feature type="domain" description="OmpA-like" evidence="5">
    <location>
        <begin position="106"/>
        <end position="224"/>
    </location>
</feature>
<dbReference type="EMBL" id="BAABHD010000081">
    <property type="protein sequence ID" value="GAA4466517.1"/>
    <property type="molecule type" value="Genomic_DNA"/>
</dbReference>
<dbReference type="PROSITE" id="PS51123">
    <property type="entry name" value="OMPA_2"/>
    <property type="match status" value="1"/>
</dbReference>
<dbReference type="Proteomes" id="UP001501175">
    <property type="component" value="Unassembled WGS sequence"/>
</dbReference>
<comment type="caution">
    <text evidence="6">The sequence shown here is derived from an EMBL/GenBank/DDBJ whole genome shotgun (WGS) entry which is preliminary data.</text>
</comment>
<evidence type="ECO:0000313" key="6">
    <source>
        <dbReference type="EMBL" id="GAA4466517.1"/>
    </source>
</evidence>
<evidence type="ECO:0000313" key="7">
    <source>
        <dbReference type="Proteomes" id="UP001501175"/>
    </source>
</evidence>
<dbReference type="Pfam" id="PF00691">
    <property type="entry name" value="OmpA"/>
    <property type="match status" value="1"/>
</dbReference>
<dbReference type="Gene3D" id="3.30.1330.60">
    <property type="entry name" value="OmpA-like domain"/>
    <property type="match status" value="1"/>
</dbReference>
<dbReference type="SUPFAM" id="SSF103088">
    <property type="entry name" value="OmpA-like"/>
    <property type="match status" value="1"/>
</dbReference>
<dbReference type="InterPro" id="IPR006664">
    <property type="entry name" value="OMP_bac"/>
</dbReference>
<dbReference type="PANTHER" id="PTHR30329">
    <property type="entry name" value="STATOR ELEMENT OF FLAGELLAR MOTOR COMPLEX"/>
    <property type="match status" value="1"/>
</dbReference>
<dbReference type="PROSITE" id="PS51257">
    <property type="entry name" value="PROKAR_LIPOPROTEIN"/>
    <property type="match status" value="1"/>
</dbReference>
<dbReference type="PRINTS" id="PR01023">
    <property type="entry name" value="NAFLGMOTY"/>
</dbReference>
<reference evidence="7" key="1">
    <citation type="journal article" date="2019" name="Int. J. Syst. Evol. Microbiol.">
        <title>The Global Catalogue of Microorganisms (GCM) 10K type strain sequencing project: providing services to taxonomists for standard genome sequencing and annotation.</title>
        <authorList>
            <consortium name="The Broad Institute Genomics Platform"/>
            <consortium name="The Broad Institute Genome Sequencing Center for Infectious Disease"/>
            <person name="Wu L."/>
            <person name="Ma J."/>
        </authorList>
    </citation>
    <scope>NUCLEOTIDE SEQUENCE [LARGE SCALE GENOMIC DNA]</scope>
    <source>
        <strain evidence="7">JCM 17927</strain>
    </source>
</reference>
<dbReference type="PRINTS" id="PR01021">
    <property type="entry name" value="OMPADOMAIN"/>
</dbReference>
<keyword evidence="7" id="KW-1185">Reference proteome</keyword>
<evidence type="ECO:0000256" key="3">
    <source>
        <dbReference type="ARBA" id="ARBA00023237"/>
    </source>
</evidence>
<dbReference type="InterPro" id="IPR036737">
    <property type="entry name" value="OmpA-like_sf"/>
</dbReference>